<dbReference type="AlphaFoldDB" id="A0A923TCS4"/>
<accession>A0A923TCS4</accession>
<gene>
    <name evidence="1" type="ORF">H9S92_06045</name>
    <name evidence="2" type="ORF">H9S92_07730</name>
    <name evidence="3" type="ORF">H9S92_07930</name>
    <name evidence="4" type="ORF">H9S92_15305</name>
</gene>
<name>A0A923TCS4_9BACT</name>
<evidence type="ECO:0000313" key="2">
    <source>
        <dbReference type="EMBL" id="MBC6994047.1"/>
    </source>
</evidence>
<dbReference type="EMBL" id="JACSIT010000091">
    <property type="protein sequence ID" value="MBC6994085.1"/>
    <property type="molecule type" value="Genomic_DNA"/>
</dbReference>
<organism evidence="2 5">
    <name type="scientific">Neolewinella lacunae</name>
    <dbReference type="NCBI Taxonomy" id="1517758"/>
    <lineage>
        <taxon>Bacteria</taxon>
        <taxon>Pseudomonadati</taxon>
        <taxon>Bacteroidota</taxon>
        <taxon>Saprospiria</taxon>
        <taxon>Saprospirales</taxon>
        <taxon>Lewinellaceae</taxon>
        <taxon>Neolewinella</taxon>
    </lineage>
</organism>
<keyword evidence="5" id="KW-1185">Reference proteome</keyword>
<sequence>MDDIGVWQRDFLLDLFDLWLCIHGRYNFTHLARYDERDESTFRHNFARSFDFFQLNLLLVKQHLSKDRVIAFDPCYITKSGK</sequence>
<protein>
    <submittedName>
        <fullName evidence="2">Transposase</fullName>
    </submittedName>
</protein>
<evidence type="ECO:0000313" key="5">
    <source>
        <dbReference type="Proteomes" id="UP000650081"/>
    </source>
</evidence>
<feature type="non-terminal residue" evidence="2">
    <location>
        <position position="82"/>
    </location>
</feature>
<dbReference type="EMBL" id="JACSIT010000074">
    <property type="protein sequence ID" value="MBC6993712.1"/>
    <property type="molecule type" value="Genomic_DNA"/>
</dbReference>
<evidence type="ECO:0000313" key="4">
    <source>
        <dbReference type="EMBL" id="MBC6995536.1"/>
    </source>
</evidence>
<dbReference type="EMBL" id="JACSIT010000090">
    <property type="protein sequence ID" value="MBC6994047.1"/>
    <property type="molecule type" value="Genomic_DNA"/>
</dbReference>
<evidence type="ECO:0000313" key="3">
    <source>
        <dbReference type="EMBL" id="MBC6994085.1"/>
    </source>
</evidence>
<reference evidence="2" key="1">
    <citation type="submission" date="2020-08" db="EMBL/GenBank/DDBJ databases">
        <title>Lewinella bacteria from marine environments.</title>
        <authorList>
            <person name="Zhong Y."/>
        </authorList>
    </citation>
    <scope>NUCLEOTIDE SEQUENCE</scope>
    <source>
        <strain evidence="2">KCTC 42187</strain>
    </source>
</reference>
<evidence type="ECO:0000313" key="1">
    <source>
        <dbReference type="EMBL" id="MBC6993712.1"/>
    </source>
</evidence>
<comment type="caution">
    <text evidence="2">The sequence shown here is derived from an EMBL/GenBank/DDBJ whole genome shotgun (WGS) entry which is preliminary data.</text>
</comment>
<dbReference type="Proteomes" id="UP000650081">
    <property type="component" value="Unassembled WGS sequence"/>
</dbReference>
<dbReference type="EMBL" id="JACSIT010000138">
    <property type="protein sequence ID" value="MBC6995536.1"/>
    <property type="molecule type" value="Genomic_DNA"/>
</dbReference>
<proteinExistence type="predicted"/>